<proteinExistence type="predicted"/>
<dbReference type="Proteomes" id="UP001489719">
    <property type="component" value="Unassembled WGS sequence"/>
</dbReference>
<accession>A0ACC3THC5</accession>
<reference evidence="2" key="1">
    <citation type="journal article" date="2024" name="Front. Bioeng. Biotechnol.">
        <title>Genome-scale model development and genomic sequencing of the oleaginous clade Lipomyces.</title>
        <authorList>
            <person name="Czajka J.J."/>
            <person name="Han Y."/>
            <person name="Kim J."/>
            <person name="Mondo S.J."/>
            <person name="Hofstad B.A."/>
            <person name="Robles A."/>
            <person name="Haridas S."/>
            <person name="Riley R."/>
            <person name="LaButti K."/>
            <person name="Pangilinan J."/>
            <person name="Andreopoulos W."/>
            <person name="Lipzen A."/>
            <person name="Yan J."/>
            <person name="Wang M."/>
            <person name="Ng V."/>
            <person name="Grigoriev I.V."/>
            <person name="Spatafora J.W."/>
            <person name="Magnuson J.K."/>
            <person name="Baker S.E."/>
            <person name="Pomraning K.R."/>
        </authorList>
    </citation>
    <scope>NUCLEOTIDE SEQUENCE [LARGE SCALE GENOMIC DNA]</scope>
    <source>
        <strain evidence="2">CBS 10300</strain>
    </source>
</reference>
<sequence length="101" mass="10905">MELPSKAWFGFTTIPSSWAFKYTFENLASTIVAFVDPFSLSNFAMFVSITAIQQAYNLPCCAPEAVTASQNGNAYVKGSGEFLTNKAILGPATTLPPIERS</sequence>
<keyword evidence="2" id="KW-1185">Reference proteome</keyword>
<evidence type="ECO:0000313" key="1">
    <source>
        <dbReference type="EMBL" id="KAK9320600.1"/>
    </source>
</evidence>
<gene>
    <name evidence="1" type="ORF">V1517DRAFT_328827</name>
</gene>
<evidence type="ECO:0000313" key="2">
    <source>
        <dbReference type="Proteomes" id="UP001489719"/>
    </source>
</evidence>
<protein>
    <submittedName>
        <fullName evidence="1">Uncharacterized protein</fullName>
    </submittedName>
</protein>
<dbReference type="EMBL" id="MU970122">
    <property type="protein sequence ID" value="KAK9320600.1"/>
    <property type="molecule type" value="Genomic_DNA"/>
</dbReference>
<organism evidence="1 2">
    <name type="scientific">Lipomyces orientalis</name>
    <dbReference type="NCBI Taxonomy" id="1233043"/>
    <lineage>
        <taxon>Eukaryota</taxon>
        <taxon>Fungi</taxon>
        <taxon>Dikarya</taxon>
        <taxon>Ascomycota</taxon>
        <taxon>Saccharomycotina</taxon>
        <taxon>Lipomycetes</taxon>
        <taxon>Lipomycetales</taxon>
        <taxon>Lipomycetaceae</taxon>
        <taxon>Lipomyces</taxon>
    </lineage>
</organism>
<comment type="caution">
    <text evidence="1">The sequence shown here is derived from an EMBL/GenBank/DDBJ whole genome shotgun (WGS) entry which is preliminary data.</text>
</comment>
<name>A0ACC3THC5_9ASCO</name>